<feature type="non-terminal residue" evidence="1">
    <location>
        <position position="1"/>
    </location>
</feature>
<accession>A0A392VXH1</accession>
<protein>
    <submittedName>
        <fullName evidence="1">Uncharacterized protein</fullName>
    </submittedName>
</protein>
<sequence>EADYEITGASDHGSKDFASQLEADSLGSDEQLRFYTAGG</sequence>
<dbReference type="EMBL" id="LXQA011319208">
    <property type="protein sequence ID" value="MCI93088.1"/>
    <property type="molecule type" value="Genomic_DNA"/>
</dbReference>
<reference evidence="1 2" key="1">
    <citation type="journal article" date="2018" name="Front. Plant Sci.">
        <title>Red Clover (Trifolium pratense) and Zigzag Clover (T. medium) - A Picture of Genomic Similarities and Differences.</title>
        <authorList>
            <person name="Dluhosova J."/>
            <person name="Istvanek J."/>
            <person name="Nedelnik J."/>
            <person name="Repkova J."/>
        </authorList>
    </citation>
    <scope>NUCLEOTIDE SEQUENCE [LARGE SCALE GENOMIC DNA]</scope>
    <source>
        <strain evidence="2">cv. 10/8</strain>
        <tissue evidence="1">Leaf</tissue>
    </source>
</reference>
<evidence type="ECO:0000313" key="2">
    <source>
        <dbReference type="Proteomes" id="UP000265520"/>
    </source>
</evidence>
<organism evidence="1 2">
    <name type="scientific">Trifolium medium</name>
    <dbReference type="NCBI Taxonomy" id="97028"/>
    <lineage>
        <taxon>Eukaryota</taxon>
        <taxon>Viridiplantae</taxon>
        <taxon>Streptophyta</taxon>
        <taxon>Embryophyta</taxon>
        <taxon>Tracheophyta</taxon>
        <taxon>Spermatophyta</taxon>
        <taxon>Magnoliopsida</taxon>
        <taxon>eudicotyledons</taxon>
        <taxon>Gunneridae</taxon>
        <taxon>Pentapetalae</taxon>
        <taxon>rosids</taxon>
        <taxon>fabids</taxon>
        <taxon>Fabales</taxon>
        <taxon>Fabaceae</taxon>
        <taxon>Papilionoideae</taxon>
        <taxon>50 kb inversion clade</taxon>
        <taxon>NPAAA clade</taxon>
        <taxon>Hologalegina</taxon>
        <taxon>IRL clade</taxon>
        <taxon>Trifolieae</taxon>
        <taxon>Trifolium</taxon>
    </lineage>
</organism>
<comment type="caution">
    <text evidence="1">The sequence shown here is derived from an EMBL/GenBank/DDBJ whole genome shotgun (WGS) entry which is preliminary data.</text>
</comment>
<proteinExistence type="predicted"/>
<evidence type="ECO:0000313" key="1">
    <source>
        <dbReference type="EMBL" id="MCI93088.1"/>
    </source>
</evidence>
<dbReference type="AlphaFoldDB" id="A0A392VXH1"/>
<name>A0A392VXH1_9FABA</name>
<dbReference type="Proteomes" id="UP000265520">
    <property type="component" value="Unassembled WGS sequence"/>
</dbReference>
<keyword evidence="2" id="KW-1185">Reference proteome</keyword>